<keyword evidence="3 4" id="KW-0732">Signal</keyword>
<dbReference type="Gene3D" id="3.40.190.10">
    <property type="entry name" value="Periplasmic binding protein-like II"/>
    <property type="match status" value="1"/>
</dbReference>
<evidence type="ECO:0000313" key="7">
    <source>
        <dbReference type="Proteomes" id="UP000659630"/>
    </source>
</evidence>
<dbReference type="GO" id="GO:0015833">
    <property type="term" value="P:peptide transport"/>
    <property type="evidence" value="ECO:0007669"/>
    <property type="project" value="TreeGrafter"/>
</dbReference>
<organism evidence="6 7">
    <name type="scientific">Anaerofilum hominis</name>
    <dbReference type="NCBI Taxonomy" id="2763016"/>
    <lineage>
        <taxon>Bacteria</taxon>
        <taxon>Bacillati</taxon>
        <taxon>Bacillota</taxon>
        <taxon>Clostridia</taxon>
        <taxon>Eubacteriales</taxon>
        <taxon>Oscillospiraceae</taxon>
        <taxon>Anaerofilum</taxon>
    </lineage>
</organism>
<evidence type="ECO:0000256" key="4">
    <source>
        <dbReference type="SAM" id="SignalP"/>
    </source>
</evidence>
<dbReference type="PANTHER" id="PTHR30290:SF9">
    <property type="entry name" value="OLIGOPEPTIDE-BINDING PROTEIN APPA"/>
    <property type="match status" value="1"/>
</dbReference>
<dbReference type="InterPro" id="IPR039424">
    <property type="entry name" value="SBP_5"/>
</dbReference>
<feature type="domain" description="Solute-binding protein family 5" evidence="5">
    <location>
        <begin position="81"/>
        <end position="430"/>
    </location>
</feature>
<comment type="caution">
    <text evidence="6">The sequence shown here is derived from an EMBL/GenBank/DDBJ whole genome shotgun (WGS) entry which is preliminary data.</text>
</comment>
<dbReference type="SUPFAM" id="SSF53850">
    <property type="entry name" value="Periplasmic binding protein-like II"/>
    <property type="match status" value="1"/>
</dbReference>
<reference evidence="6" key="1">
    <citation type="submission" date="2020-08" db="EMBL/GenBank/DDBJ databases">
        <title>Genome public.</title>
        <authorList>
            <person name="Liu C."/>
            <person name="Sun Q."/>
        </authorList>
    </citation>
    <scope>NUCLEOTIDE SEQUENCE</scope>
    <source>
        <strain evidence="6">BX8</strain>
    </source>
</reference>
<comment type="similarity">
    <text evidence="1">Belongs to the bacterial solute-binding protein 5 family.</text>
</comment>
<dbReference type="PIRSF" id="PIRSF002741">
    <property type="entry name" value="MppA"/>
    <property type="match status" value="1"/>
</dbReference>
<dbReference type="PANTHER" id="PTHR30290">
    <property type="entry name" value="PERIPLASMIC BINDING COMPONENT OF ABC TRANSPORTER"/>
    <property type="match status" value="1"/>
</dbReference>
<dbReference type="GO" id="GO:1904680">
    <property type="term" value="F:peptide transmembrane transporter activity"/>
    <property type="evidence" value="ECO:0007669"/>
    <property type="project" value="TreeGrafter"/>
</dbReference>
<name>A0A923I9V5_9FIRM</name>
<dbReference type="RefSeq" id="WP_186887904.1">
    <property type="nucleotide sequence ID" value="NZ_JACONZ010000002.1"/>
</dbReference>
<evidence type="ECO:0000313" key="6">
    <source>
        <dbReference type="EMBL" id="MBC5581562.1"/>
    </source>
</evidence>
<dbReference type="GO" id="GO:0042597">
    <property type="term" value="C:periplasmic space"/>
    <property type="evidence" value="ECO:0007669"/>
    <property type="project" value="UniProtKB-ARBA"/>
</dbReference>
<keyword evidence="7" id="KW-1185">Reference proteome</keyword>
<dbReference type="EMBL" id="JACONZ010000002">
    <property type="protein sequence ID" value="MBC5581562.1"/>
    <property type="molecule type" value="Genomic_DNA"/>
</dbReference>
<dbReference type="InterPro" id="IPR000914">
    <property type="entry name" value="SBP_5_dom"/>
</dbReference>
<dbReference type="Gene3D" id="3.90.76.10">
    <property type="entry name" value="Dipeptide-binding Protein, Domain 1"/>
    <property type="match status" value="1"/>
</dbReference>
<proteinExistence type="inferred from homology"/>
<evidence type="ECO:0000256" key="3">
    <source>
        <dbReference type="ARBA" id="ARBA00022729"/>
    </source>
</evidence>
<evidence type="ECO:0000256" key="2">
    <source>
        <dbReference type="ARBA" id="ARBA00022448"/>
    </source>
</evidence>
<dbReference type="GO" id="GO:0043190">
    <property type="term" value="C:ATP-binding cassette (ABC) transporter complex"/>
    <property type="evidence" value="ECO:0007669"/>
    <property type="project" value="InterPro"/>
</dbReference>
<feature type="signal peptide" evidence="4">
    <location>
        <begin position="1"/>
        <end position="18"/>
    </location>
</feature>
<dbReference type="Gene3D" id="3.10.105.10">
    <property type="entry name" value="Dipeptide-binding Protein, Domain 3"/>
    <property type="match status" value="1"/>
</dbReference>
<dbReference type="Proteomes" id="UP000659630">
    <property type="component" value="Unassembled WGS sequence"/>
</dbReference>
<feature type="chain" id="PRO_5039497655" description="Solute-binding protein family 5 domain-containing protein" evidence="4">
    <location>
        <begin position="19"/>
        <end position="513"/>
    </location>
</feature>
<evidence type="ECO:0000256" key="1">
    <source>
        <dbReference type="ARBA" id="ARBA00005695"/>
    </source>
</evidence>
<dbReference type="InterPro" id="IPR030678">
    <property type="entry name" value="Peptide/Ni-bd"/>
</dbReference>
<dbReference type="Pfam" id="PF00496">
    <property type="entry name" value="SBP_bac_5"/>
    <property type="match status" value="1"/>
</dbReference>
<dbReference type="PROSITE" id="PS51257">
    <property type="entry name" value="PROKAR_LIPOPROTEIN"/>
    <property type="match status" value="1"/>
</dbReference>
<protein>
    <recommendedName>
        <fullName evidence="5">Solute-binding protein family 5 domain-containing protein</fullName>
    </recommendedName>
</protein>
<evidence type="ECO:0000259" key="5">
    <source>
        <dbReference type="Pfam" id="PF00496"/>
    </source>
</evidence>
<gene>
    <name evidence="6" type="ORF">H8S23_08575</name>
</gene>
<sequence>MKKVLALLLAAVMAFSMAACGGNGGSSSAAAGGDGPRTSMVYGMSAEPSTLDPMNIASMNTFTVTYALYDTLTAPDGSGNYVPYLCDDVQVSEDGLTYTIILNKEVKFQDGTTLTTEDIAFSIQRTIDAGWAADMARYIESVEAVDENTVVMTLNAPFNGMMGSLASPFFSIMSKAYCEEKGDEGLKRAPMGTGAYKLAEWVSGDHITLEANEDYFAGAPAIKTVTLRPITDKNTGMIALEAGEIDAFLNVNPSDIPTIEGNPDLKLYSCDAASVLSLNMNVEDEILSNEKVRQAIFAAVNKDDIIAGALEGLGTAANSPVPTVCAGYSASTPGSVYDPEQARTLLKEAGYENGLSLTLCLKEDNTNQKVAQIIKSQLGEVGIDVTIDIMEGGAWTDKVYTNGDYQLTIGSWFSMFLDAYSVMYSQFHKDCYGGTGNITHVTTDELSGLLDAAAAASDSDKVAAYDAVCANILEHAYQLPLVYQQTTITTSAGLKGVEPSPLGVYMFKDFYFE</sequence>
<accession>A0A923I9V5</accession>
<dbReference type="AlphaFoldDB" id="A0A923I9V5"/>
<keyword evidence="2" id="KW-0813">Transport</keyword>